<dbReference type="GeneID" id="93120886"/>
<dbReference type="PANTHER" id="PTHR32552">
    <property type="entry name" value="FERRICHROME IRON RECEPTOR-RELATED"/>
    <property type="match status" value="1"/>
</dbReference>
<dbReference type="Pfam" id="PF07715">
    <property type="entry name" value="Plug"/>
    <property type="match status" value="1"/>
</dbReference>
<dbReference type="InterPro" id="IPR039426">
    <property type="entry name" value="TonB-dep_rcpt-like"/>
</dbReference>
<evidence type="ECO:0000256" key="13">
    <source>
        <dbReference type="RuleBase" id="RU003357"/>
    </source>
</evidence>
<dbReference type="NCBIfam" id="TIGR01783">
    <property type="entry name" value="TonB-siderophor"/>
    <property type="match status" value="1"/>
</dbReference>
<evidence type="ECO:0000256" key="12">
    <source>
        <dbReference type="PROSITE-ProRule" id="PRU01360"/>
    </source>
</evidence>
<evidence type="ECO:0000256" key="7">
    <source>
        <dbReference type="ARBA" id="ARBA00023065"/>
    </source>
</evidence>
<dbReference type="InterPro" id="IPR012910">
    <property type="entry name" value="Plug_dom"/>
</dbReference>
<evidence type="ECO:0000259" key="15">
    <source>
        <dbReference type="Pfam" id="PF00593"/>
    </source>
</evidence>
<dbReference type="Gene3D" id="2.170.130.10">
    <property type="entry name" value="TonB-dependent receptor, plug domain"/>
    <property type="match status" value="1"/>
</dbReference>
<keyword evidence="5 12" id="KW-0812">Transmembrane</keyword>
<dbReference type="GO" id="GO:0015344">
    <property type="term" value="F:siderophore uptake transmembrane transporter activity"/>
    <property type="evidence" value="ECO:0007669"/>
    <property type="project" value="TreeGrafter"/>
</dbReference>
<evidence type="ECO:0000256" key="4">
    <source>
        <dbReference type="ARBA" id="ARBA00022452"/>
    </source>
</evidence>
<gene>
    <name evidence="17" type="ORF">L497_0242</name>
</gene>
<feature type="signal peptide" evidence="14">
    <location>
        <begin position="1"/>
        <end position="33"/>
    </location>
</feature>
<dbReference type="SUPFAM" id="SSF56935">
    <property type="entry name" value="Porins"/>
    <property type="match status" value="1"/>
</dbReference>
<evidence type="ECO:0000256" key="5">
    <source>
        <dbReference type="ARBA" id="ARBA00022692"/>
    </source>
</evidence>
<reference evidence="17 18" key="1">
    <citation type="submission" date="2014-03" db="EMBL/GenBank/DDBJ databases">
        <title>Genome sequence of Bordetella holmseii.</title>
        <authorList>
            <person name="Harvill E."/>
            <person name="Goodfield L.L."/>
            <person name="Ivanov Y."/>
            <person name="Meyer J.A."/>
            <person name="Newth C."/>
            <person name="Cassiday P."/>
            <person name="Tondella M.L."/>
            <person name="Liao P."/>
            <person name="Zimmerman J."/>
            <person name="Meert K."/>
            <person name="Wessel D."/>
            <person name="Berger J."/>
            <person name="Dean J.M."/>
            <person name="Holubkov R."/>
            <person name="Burr J."/>
            <person name="Liu T."/>
            <person name="Brinkac L.M."/>
            <person name="Sanka R."/>
            <person name="Kim M."/>
            <person name="Losada L."/>
        </authorList>
    </citation>
    <scope>NUCLEOTIDE SEQUENCE [LARGE SCALE GENOMIC DNA]</scope>
    <source>
        <strain evidence="17 18">CDC-H585-BH</strain>
    </source>
</reference>
<dbReference type="Gene3D" id="2.40.170.20">
    <property type="entry name" value="TonB-dependent receptor, beta-barrel domain"/>
    <property type="match status" value="1"/>
</dbReference>
<dbReference type="InterPro" id="IPR010105">
    <property type="entry name" value="TonB_sidphr_rcpt"/>
</dbReference>
<dbReference type="InterPro" id="IPR037066">
    <property type="entry name" value="Plug_dom_sf"/>
</dbReference>
<dbReference type="GO" id="GO:0038023">
    <property type="term" value="F:signaling receptor activity"/>
    <property type="evidence" value="ECO:0007669"/>
    <property type="project" value="InterPro"/>
</dbReference>
<dbReference type="GO" id="GO:0009279">
    <property type="term" value="C:cell outer membrane"/>
    <property type="evidence" value="ECO:0007669"/>
    <property type="project" value="UniProtKB-SubCell"/>
</dbReference>
<evidence type="ECO:0000256" key="11">
    <source>
        <dbReference type="ARBA" id="ARBA00023237"/>
    </source>
</evidence>
<dbReference type="STRING" id="35814.BBB42_04620"/>
<dbReference type="AlphaFoldDB" id="A0A158M7R7"/>
<dbReference type="Pfam" id="PF00593">
    <property type="entry name" value="TonB_dep_Rec_b-barrel"/>
    <property type="match status" value="1"/>
</dbReference>
<evidence type="ECO:0000256" key="10">
    <source>
        <dbReference type="ARBA" id="ARBA00023170"/>
    </source>
</evidence>
<keyword evidence="10 17" id="KW-0675">Receptor</keyword>
<organism evidence="17 18">
    <name type="scientific">Bordetella holmesii CDC-H585-BH</name>
    <dbReference type="NCBI Taxonomy" id="1331206"/>
    <lineage>
        <taxon>Bacteria</taxon>
        <taxon>Pseudomonadati</taxon>
        <taxon>Pseudomonadota</taxon>
        <taxon>Betaproteobacteria</taxon>
        <taxon>Burkholderiales</taxon>
        <taxon>Alcaligenaceae</taxon>
        <taxon>Bordetella</taxon>
    </lineage>
</organism>
<dbReference type="FunFam" id="2.170.130.10:FF:000001">
    <property type="entry name" value="Catecholate siderophore TonB-dependent receptor"/>
    <property type="match status" value="1"/>
</dbReference>
<protein>
    <submittedName>
        <fullName evidence="17">TonB-dependent siderophore receptor</fullName>
    </submittedName>
</protein>
<feature type="domain" description="TonB-dependent receptor-like beta-barrel" evidence="15">
    <location>
        <begin position="245"/>
        <end position="689"/>
    </location>
</feature>
<keyword evidence="8 13" id="KW-0798">TonB box</keyword>
<proteinExistence type="inferred from homology"/>
<dbReference type="PROSITE" id="PS52016">
    <property type="entry name" value="TONB_DEPENDENT_REC_3"/>
    <property type="match status" value="1"/>
</dbReference>
<dbReference type="EMBL" id="JFZZ01000033">
    <property type="protein sequence ID" value="KAK96899.1"/>
    <property type="molecule type" value="Genomic_DNA"/>
</dbReference>
<evidence type="ECO:0000313" key="17">
    <source>
        <dbReference type="EMBL" id="KAK96899.1"/>
    </source>
</evidence>
<comment type="caution">
    <text evidence="17">The sequence shown here is derived from an EMBL/GenBank/DDBJ whole genome shotgun (WGS) entry which is preliminary data.</text>
</comment>
<evidence type="ECO:0000256" key="14">
    <source>
        <dbReference type="SAM" id="SignalP"/>
    </source>
</evidence>
<dbReference type="InterPro" id="IPR036942">
    <property type="entry name" value="Beta-barrel_TonB_sf"/>
</dbReference>
<dbReference type="PATRIC" id="fig|1331206.3.peg.794"/>
<comment type="similarity">
    <text evidence="2 12 13">Belongs to the TonB-dependent receptor family.</text>
</comment>
<name>A0A158M7R7_9BORD</name>
<evidence type="ECO:0000256" key="8">
    <source>
        <dbReference type="ARBA" id="ARBA00023077"/>
    </source>
</evidence>
<evidence type="ECO:0000256" key="2">
    <source>
        <dbReference type="ARBA" id="ARBA00009810"/>
    </source>
</evidence>
<dbReference type="Proteomes" id="UP000026682">
    <property type="component" value="Unassembled WGS sequence"/>
</dbReference>
<keyword evidence="3 12" id="KW-0813">Transport</keyword>
<comment type="subcellular location">
    <subcellularLocation>
        <location evidence="1 12">Cell outer membrane</location>
        <topology evidence="1 12">Multi-pass membrane protein</topology>
    </subcellularLocation>
</comment>
<evidence type="ECO:0000256" key="6">
    <source>
        <dbReference type="ARBA" id="ARBA00022729"/>
    </source>
</evidence>
<dbReference type="InterPro" id="IPR000531">
    <property type="entry name" value="Beta-barrel_TonB"/>
</dbReference>
<feature type="chain" id="PRO_5007628614" evidence="14">
    <location>
        <begin position="34"/>
        <end position="727"/>
    </location>
</feature>
<dbReference type="CDD" id="cd01347">
    <property type="entry name" value="ligand_gated_channel"/>
    <property type="match status" value="1"/>
</dbReference>
<sequence length="727" mass="78666">MSIPAIRARALPPSSRLGSAFIAIGLSAATTHAAAMPADPVQLAPVEVTASPGPKVDNSASPKYTQPVLDIPQTINIIPDSVREEQNAHGLRQVLNNVSGVTFNAGEGGGGLGDNVNVRGFNASTNFQIDGLRDSGQSNRSDLFNYESVEVIKGPNSVFGGAGTTGGSINLITKRPRQENFVHAETGLGTDRYRRVALDANRTLPEAAAAWRLNLMAHGNDVPGRDPVDRKRWGIAPSLKLGVGGPTQWTLSYFYQTDRNLPDYGLPARNGRPLVGRHAYFGWRNLDHEHAHSHIATSEVIHRFGSGATLQNLTRYSQLDRDTVISASQISLMGLQPGYYKPAGPQGYGRNMSTKLLANQTHLNVDSELLGLKHKIGAGVELSEETFRLQTSSYNLNKHYPASGYPIANPPGYWSGPRVRSNTNLLRNSLVTRALYLTDSVALSPDWDLGLGLRHDWIDVRGRSQPEGGSATRNLSKTRAFSGRAAVTYKPADNGRIYLSYGSSFNPSSEPAVTTGRGLAAATNDLAPERNNSLELGTKWDVLDRQLALTAALFQTTKQNARERQSDGSNTLTGKQQVRGLELGATGRLTPQWDIYAGYTYLHSRTLKSAVKPEQEGLPLGNTPNHSLSVWTTYSWPSGWKAGYGIRTIGKRPVSSAGGGDIPGYAVHSLMVAYTVNANLSLQLNVDNLTNKAYIEKVRQNPGAQARSSQVELGDGRSAILTALWRY</sequence>
<keyword evidence="6 14" id="KW-0732">Signal</keyword>
<feature type="domain" description="TonB-dependent receptor plug" evidence="16">
    <location>
        <begin position="68"/>
        <end position="167"/>
    </location>
</feature>
<evidence type="ECO:0000259" key="16">
    <source>
        <dbReference type="Pfam" id="PF07715"/>
    </source>
</evidence>
<evidence type="ECO:0000256" key="9">
    <source>
        <dbReference type="ARBA" id="ARBA00023136"/>
    </source>
</evidence>
<keyword evidence="7" id="KW-0406">Ion transport</keyword>
<dbReference type="GO" id="GO:0015891">
    <property type="term" value="P:siderophore transport"/>
    <property type="evidence" value="ECO:0007669"/>
    <property type="project" value="InterPro"/>
</dbReference>
<keyword evidence="11 12" id="KW-0998">Cell outer membrane</keyword>
<dbReference type="PANTHER" id="PTHR32552:SF83">
    <property type="entry name" value="BLR3904 PROTEIN"/>
    <property type="match status" value="1"/>
</dbReference>
<evidence type="ECO:0000256" key="1">
    <source>
        <dbReference type="ARBA" id="ARBA00004571"/>
    </source>
</evidence>
<evidence type="ECO:0000313" key="18">
    <source>
        <dbReference type="Proteomes" id="UP000026682"/>
    </source>
</evidence>
<keyword evidence="9 12" id="KW-0472">Membrane</keyword>
<evidence type="ECO:0000256" key="3">
    <source>
        <dbReference type="ARBA" id="ARBA00022448"/>
    </source>
</evidence>
<accession>A0A158M7R7</accession>
<dbReference type="RefSeq" id="WP_005018941.1">
    <property type="nucleotide sequence ID" value="NZ_JFZZ01000033.1"/>
</dbReference>
<keyword evidence="4 12" id="KW-1134">Transmembrane beta strand</keyword>